<dbReference type="EMBL" id="CP019401">
    <property type="protein sequence ID" value="AQU78157.1"/>
    <property type="molecule type" value="Genomic_DNA"/>
</dbReference>
<evidence type="ECO:0000313" key="2">
    <source>
        <dbReference type="Proteomes" id="UP000189661"/>
    </source>
</evidence>
<protein>
    <submittedName>
        <fullName evidence="1">Uncharacterized protein</fullName>
    </submittedName>
</protein>
<proteinExistence type="predicted"/>
<evidence type="ECO:0000313" key="1">
    <source>
        <dbReference type="EMBL" id="AQU78157.1"/>
    </source>
</evidence>
<name>A0ABM6INP0_9BACL</name>
<keyword evidence="2" id="KW-1185">Reference proteome</keyword>
<accession>A0ABM6INP0</accession>
<dbReference type="Proteomes" id="UP000189661">
    <property type="component" value="Chromosome"/>
</dbReference>
<reference evidence="1 2" key="1">
    <citation type="submission" date="2017-01" db="EMBL/GenBank/DDBJ databases">
        <title>Planococcus faecalis genome complete sequence.</title>
        <authorList>
            <person name="Lee P.C."/>
        </authorList>
    </citation>
    <scope>NUCLEOTIDE SEQUENCE [LARGE SCALE GENOMIC DNA]</scope>
    <source>
        <strain evidence="1 2">AJ003</strain>
    </source>
</reference>
<sequence length="78" mass="9004">MTFKGQPLCAFMRKDKCPFPSAILNLNQETKTVHFCKMKIPIPALQKGRFYVKSEDDFPKGQHGKVLMDVLFEQITQN</sequence>
<organism evidence="1 2">
    <name type="scientific">Planococcus faecalis</name>
    <dbReference type="NCBI Taxonomy" id="1598147"/>
    <lineage>
        <taxon>Bacteria</taxon>
        <taxon>Bacillati</taxon>
        <taxon>Bacillota</taxon>
        <taxon>Bacilli</taxon>
        <taxon>Bacillales</taxon>
        <taxon>Caryophanaceae</taxon>
        <taxon>Planococcus</taxon>
    </lineage>
</organism>
<gene>
    <name evidence="1" type="ORF">AJGP001_02040</name>
</gene>